<dbReference type="AlphaFoldDB" id="A0A6G1KTW3"/>
<evidence type="ECO:0000313" key="3">
    <source>
        <dbReference type="Proteomes" id="UP000799436"/>
    </source>
</evidence>
<name>A0A6G1KTW3_9PEZI</name>
<dbReference type="InterPro" id="IPR006771">
    <property type="entry name" value="CetA-like"/>
</dbReference>
<feature type="chain" id="PRO_5026229731" evidence="1">
    <location>
        <begin position="19"/>
        <end position="160"/>
    </location>
</feature>
<feature type="signal peptide" evidence="1">
    <location>
        <begin position="1"/>
        <end position="18"/>
    </location>
</feature>
<dbReference type="OrthoDB" id="10439239at2759"/>
<organism evidence="2 3">
    <name type="scientific">Teratosphaeria nubilosa</name>
    <dbReference type="NCBI Taxonomy" id="161662"/>
    <lineage>
        <taxon>Eukaryota</taxon>
        <taxon>Fungi</taxon>
        <taxon>Dikarya</taxon>
        <taxon>Ascomycota</taxon>
        <taxon>Pezizomycotina</taxon>
        <taxon>Dothideomycetes</taxon>
        <taxon>Dothideomycetidae</taxon>
        <taxon>Mycosphaerellales</taxon>
        <taxon>Teratosphaeriaceae</taxon>
        <taxon>Teratosphaeria</taxon>
    </lineage>
</organism>
<reference evidence="2" key="1">
    <citation type="journal article" date="2020" name="Stud. Mycol.">
        <title>101 Dothideomycetes genomes: a test case for predicting lifestyles and emergence of pathogens.</title>
        <authorList>
            <person name="Haridas S."/>
            <person name="Albert R."/>
            <person name="Binder M."/>
            <person name="Bloem J."/>
            <person name="Labutti K."/>
            <person name="Salamov A."/>
            <person name="Andreopoulos B."/>
            <person name="Baker S."/>
            <person name="Barry K."/>
            <person name="Bills G."/>
            <person name="Bluhm B."/>
            <person name="Cannon C."/>
            <person name="Castanera R."/>
            <person name="Culley D."/>
            <person name="Daum C."/>
            <person name="Ezra D."/>
            <person name="Gonzalez J."/>
            <person name="Henrissat B."/>
            <person name="Kuo A."/>
            <person name="Liang C."/>
            <person name="Lipzen A."/>
            <person name="Lutzoni F."/>
            <person name="Magnuson J."/>
            <person name="Mondo S."/>
            <person name="Nolan M."/>
            <person name="Ohm R."/>
            <person name="Pangilinan J."/>
            <person name="Park H.-J."/>
            <person name="Ramirez L."/>
            <person name="Alfaro M."/>
            <person name="Sun H."/>
            <person name="Tritt A."/>
            <person name="Yoshinaga Y."/>
            <person name="Zwiers L.-H."/>
            <person name="Turgeon B."/>
            <person name="Goodwin S."/>
            <person name="Spatafora J."/>
            <person name="Crous P."/>
            <person name="Grigoriev I."/>
        </authorList>
    </citation>
    <scope>NUCLEOTIDE SEQUENCE</scope>
    <source>
        <strain evidence="2">CBS 116005</strain>
    </source>
</reference>
<accession>A0A6G1KTW3</accession>
<gene>
    <name evidence="2" type="ORF">EJ03DRAFT_332605</name>
</gene>
<dbReference type="EMBL" id="ML995999">
    <property type="protein sequence ID" value="KAF2763608.1"/>
    <property type="molecule type" value="Genomic_DNA"/>
</dbReference>
<evidence type="ECO:0000256" key="1">
    <source>
        <dbReference type="SAM" id="SignalP"/>
    </source>
</evidence>
<sequence length="160" mass="16798">MFSKLLLTASALATIASAGTINVDNHCGFALYLTSAFGSGNDGVHSLSASSDHSWTGPITNDKNEQHALTISKSPDMSSPLQNVYNVANGITYYSLSTIYGDPLKSEGFHLDSAGNGFDLDSPKGRQGDLEHAYTPSNPSGNGAVFTDSTNSDFTLVLCL</sequence>
<proteinExistence type="predicted"/>
<protein>
    <submittedName>
        <fullName evidence="2">Uncharacterized protein</fullName>
    </submittedName>
</protein>
<dbReference type="Proteomes" id="UP000799436">
    <property type="component" value="Unassembled WGS sequence"/>
</dbReference>
<evidence type="ECO:0000313" key="2">
    <source>
        <dbReference type="EMBL" id="KAF2763608.1"/>
    </source>
</evidence>
<keyword evidence="1" id="KW-0732">Signal</keyword>
<dbReference type="Pfam" id="PF04681">
    <property type="entry name" value="Bys1"/>
    <property type="match status" value="1"/>
</dbReference>
<keyword evidence="3" id="KW-1185">Reference proteome</keyword>